<reference evidence="2 3" key="1">
    <citation type="submission" date="2021-03" db="EMBL/GenBank/DDBJ databases">
        <title>Genomic Encyclopedia of Type Strains, Phase IV (KMG-IV): sequencing the most valuable type-strain genomes for metagenomic binning, comparative biology and taxonomic classification.</title>
        <authorList>
            <person name="Goeker M."/>
        </authorList>
    </citation>
    <scope>NUCLEOTIDE SEQUENCE [LARGE SCALE GENOMIC DNA]</scope>
    <source>
        <strain evidence="2 3">DSM 14349</strain>
    </source>
</reference>
<evidence type="ECO:0000313" key="3">
    <source>
        <dbReference type="Proteomes" id="UP001519272"/>
    </source>
</evidence>
<comment type="caution">
    <text evidence="2">The sequence shown here is derived from an EMBL/GenBank/DDBJ whole genome shotgun (WGS) entry which is preliminary data.</text>
</comment>
<name>A0ABS4FQ98_9BACL</name>
<gene>
    <name evidence="2" type="ORF">J2Z32_001359</name>
</gene>
<dbReference type="EMBL" id="JAGGKG010000005">
    <property type="protein sequence ID" value="MBP1904735.1"/>
    <property type="molecule type" value="Genomic_DNA"/>
</dbReference>
<keyword evidence="3" id="KW-1185">Reference proteome</keyword>
<sequence length="329" mass="36397">MSYEVVLDNKYYLRELIESISLKDSLEQISYEATIQLKVPTEGIQIEPGQGIRVSGVPYEGSSMVYLLHPGVVWDLSSNTKGSKHITIVAYDRTIYLTKSEDEYFFKAGSTASQRLKKYATDWKIKLGNIPNISTKLSKATHRAQPIYNMITQDLQETVKAGGEMYIPRMTPAGLELFKIGSNKTVWNLEAIEEVTQVRTLEGAITKVKVIGNSENGKSGADSPSPVLAIASSPDIPKLGTLQKIVQNEETKTTAAAKKLAQSMLTGVIETFTVRAMDINTMRAGDLVHFNGLKLIVTSITHELGDPGHMSLELASKDFVKRRYFLNYG</sequence>
<protein>
    <recommendedName>
        <fullName evidence="1">YqbQ/XkdQ domain-containing protein</fullName>
    </recommendedName>
</protein>
<dbReference type="InterPro" id="IPR056937">
    <property type="entry name" value="YqbQ/XkdQ"/>
</dbReference>
<evidence type="ECO:0000259" key="1">
    <source>
        <dbReference type="Pfam" id="PF24032"/>
    </source>
</evidence>
<dbReference type="Proteomes" id="UP001519272">
    <property type="component" value="Unassembled WGS sequence"/>
</dbReference>
<accession>A0ABS4FQ98</accession>
<feature type="domain" description="YqbQ/XkdQ" evidence="1">
    <location>
        <begin position="36"/>
        <end position="314"/>
    </location>
</feature>
<dbReference type="Pfam" id="PF24032">
    <property type="entry name" value="YQBQ"/>
    <property type="match status" value="1"/>
</dbReference>
<proteinExistence type="predicted"/>
<organism evidence="2 3">
    <name type="scientific">Paenibacillus turicensis</name>
    <dbReference type="NCBI Taxonomy" id="160487"/>
    <lineage>
        <taxon>Bacteria</taxon>
        <taxon>Bacillati</taxon>
        <taxon>Bacillota</taxon>
        <taxon>Bacilli</taxon>
        <taxon>Bacillales</taxon>
        <taxon>Paenibacillaceae</taxon>
        <taxon>Paenibacillus</taxon>
    </lineage>
</organism>
<evidence type="ECO:0000313" key="2">
    <source>
        <dbReference type="EMBL" id="MBP1904735.1"/>
    </source>
</evidence>
<dbReference type="RefSeq" id="WP_210088414.1">
    <property type="nucleotide sequence ID" value="NZ_JAGGKG010000005.1"/>
</dbReference>